<evidence type="ECO:0000256" key="1">
    <source>
        <dbReference type="SAM" id="MobiDB-lite"/>
    </source>
</evidence>
<keyword evidence="3" id="KW-0808">Transferase</keyword>
<dbReference type="InterPro" id="IPR001173">
    <property type="entry name" value="Glyco_trans_2-like"/>
</dbReference>
<dbReference type="AlphaFoldDB" id="A0A1V2IE60"/>
<dbReference type="STRING" id="1834516.BL253_09820"/>
<reference evidence="4" key="1">
    <citation type="submission" date="2016-10" db="EMBL/GenBank/DDBJ databases">
        <title>Frankia sp. NRRL B-16386 Genome sequencing.</title>
        <authorList>
            <person name="Ghodhbane-Gtari F."/>
            <person name="Swanson E."/>
            <person name="Gueddou A."/>
            <person name="Hezbri K."/>
            <person name="Ktari K."/>
            <person name="Nouioui I."/>
            <person name="Morris K."/>
            <person name="Simpson S."/>
            <person name="Abebe-Akele F."/>
            <person name="Thomas K."/>
            <person name="Gtari M."/>
            <person name="Tisa L.S."/>
        </authorList>
    </citation>
    <scope>NUCLEOTIDE SEQUENCE [LARGE SCALE GENOMIC DNA]</scope>
    <source>
        <strain evidence="4">NRRL B-16386</strain>
    </source>
</reference>
<feature type="region of interest" description="Disordered" evidence="1">
    <location>
        <begin position="327"/>
        <end position="362"/>
    </location>
</feature>
<gene>
    <name evidence="3" type="ORF">BL253_09820</name>
</gene>
<dbReference type="OrthoDB" id="5243838at2"/>
<dbReference type="EMBL" id="MOMC01000017">
    <property type="protein sequence ID" value="ONH31300.1"/>
    <property type="molecule type" value="Genomic_DNA"/>
</dbReference>
<keyword evidence="4" id="KW-1185">Reference proteome</keyword>
<dbReference type="Pfam" id="PF00535">
    <property type="entry name" value="Glycos_transf_2"/>
    <property type="match status" value="1"/>
</dbReference>
<proteinExistence type="predicted"/>
<comment type="caution">
    <text evidence="3">The sequence shown here is derived from an EMBL/GenBank/DDBJ whole genome shotgun (WGS) entry which is preliminary data.</text>
</comment>
<organism evidence="3 4">
    <name type="scientific">Pseudofrankia asymbiotica</name>
    <dbReference type="NCBI Taxonomy" id="1834516"/>
    <lineage>
        <taxon>Bacteria</taxon>
        <taxon>Bacillati</taxon>
        <taxon>Actinomycetota</taxon>
        <taxon>Actinomycetes</taxon>
        <taxon>Frankiales</taxon>
        <taxon>Frankiaceae</taxon>
        <taxon>Pseudofrankia</taxon>
    </lineage>
</organism>
<dbReference type="PANTHER" id="PTHR43646:SF6">
    <property type="entry name" value="PRE-MYCOFACTOCIN GLYCOSYLTRANSFERASE"/>
    <property type="match status" value="1"/>
</dbReference>
<feature type="domain" description="Glycosyltransferase 2-like" evidence="2">
    <location>
        <begin position="81"/>
        <end position="192"/>
    </location>
</feature>
<sequence length="507" mass="52265">MQCDPETTVLSRGKVLLGGSPLRFVTLSAAGGGVWEALLAGRPVGEAGPGAGALARRLVEAGLAHPVPPAPSPGRAVDVTAVIPVRDHARGLGRLIAALAGRCAEVIVVDDGSTDGTGETAAAAGAKVLRHERPLGPAAARLAGAAAATTPLVLFCDADVLPPNPDWFGLLLGHLADPAVGAVAPRVASPVPPGARAGLLARYESARSPLDLGPRPAGVRPGSRVSYAPSAALLIRRELAAFDPAMRYGEDVDLIWRIVGAGWSVRYEPAAVVHHRPRADWAGWARQRFGYGSSAGPLAARHPGPLRPAGQAAAVAAAALAIAAAPASSPAGGRPLARPGNPAKRALSSVGAPPPRRRVPHRREVSGAVAAVTVGRGAVTAVRLARRLAAAPRPNRLAWVMVIAGRRYALEAAADNIRRGWWPALAWSRPGRLVVAVSVAVPAARDWWVTRPDVGVLPYTLLRFADDAAYSLGVWWGCARAWTARPLLPAGRLPAGGRRGGRPGARG</sequence>
<dbReference type="GO" id="GO:0016740">
    <property type="term" value="F:transferase activity"/>
    <property type="evidence" value="ECO:0007669"/>
    <property type="project" value="UniProtKB-KW"/>
</dbReference>
<dbReference type="InterPro" id="IPR029044">
    <property type="entry name" value="Nucleotide-diphossugar_trans"/>
</dbReference>
<evidence type="ECO:0000313" key="3">
    <source>
        <dbReference type="EMBL" id="ONH31300.1"/>
    </source>
</evidence>
<dbReference type="PANTHER" id="PTHR43646">
    <property type="entry name" value="GLYCOSYLTRANSFERASE"/>
    <property type="match status" value="1"/>
</dbReference>
<feature type="compositionally biased region" description="Low complexity" evidence="1">
    <location>
        <begin position="327"/>
        <end position="337"/>
    </location>
</feature>
<evidence type="ECO:0000313" key="4">
    <source>
        <dbReference type="Proteomes" id="UP000188929"/>
    </source>
</evidence>
<dbReference type="SUPFAM" id="SSF53448">
    <property type="entry name" value="Nucleotide-diphospho-sugar transferases"/>
    <property type="match status" value="1"/>
</dbReference>
<dbReference type="Proteomes" id="UP000188929">
    <property type="component" value="Unassembled WGS sequence"/>
</dbReference>
<evidence type="ECO:0000259" key="2">
    <source>
        <dbReference type="Pfam" id="PF00535"/>
    </source>
</evidence>
<name>A0A1V2IE60_9ACTN</name>
<dbReference type="Gene3D" id="3.90.550.10">
    <property type="entry name" value="Spore Coat Polysaccharide Biosynthesis Protein SpsA, Chain A"/>
    <property type="match status" value="1"/>
</dbReference>
<protein>
    <submittedName>
        <fullName evidence="3">Mycofactocin system glycosyltransferase</fullName>
    </submittedName>
</protein>
<dbReference type="NCBIfam" id="TIGR03965">
    <property type="entry name" value="mycofact_glyco"/>
    <property type="match status" value="1"/>
</dbReference>
<dbReference type="InterPro" id="IPR023981">
    <property type="entry name" value="MftF"/>
</dbReference>
<accession>A0A1V2IE60</accession>